<evidence type="ECO:0000256" key="1">
    <source>
        <dbReference type="ARBA" id="ARBA00022490"/>
    </source>
</evidence>
<evidence type="ECO:0000313" key="6">
    <source>
        <dbReference type="EMBL" id="KEC56172.1"/>
    </source>
</evidence>
<gene>
    <name evidence="6" type="ORF">O9A_00397</name>
</gene>
<keyword evidence="2" id="KW-0862">Zinc</keyword>
<dbReference type="InterPro" id="IPR023212">
    <property type="entry name" value="Hsp33_helix_hairpin_bin_dom_sf"/>
</dbReference>
<dbReference type="EMBL" id="AHPL01000003">
    <property type="protein sequence ID" value="KEC56172.1"/>
    <property type="molecule type" value="Genomic_DNA"/>
</dbReference>
<dbReference type="InterPro" id="IPR016153">
    <property type="entry name" value="Heat_shock_Hsp33_N"/>
</dbReference>
<keyword evidence="1" id="KW-0963">Cytoplasm</keyword>
<evidence type="ECO:0000256" key="2">
    <source>
        <dbReference type="ARBA" id="ARBA00022833"/>
    </source>
</evidence>
<dbReference type="NCBIfam" id="NF002386">
    <property type="entry name" value="PRK01402.1"/>
    <property type="match status" value="1"/>
</dbReference>
<dbReference type="GO" id="GO:0051082">
    <property type="term" value="F:unfolded protein binding"/>
    <property type="evidence" value="ECO:0007669"/>
    <property type="project" value="InterPro"/>
</dbReference>
<dbReference type="Pfam" id="PF01430">
    <property type="entry name" value="HSP33"/>
    <property type="match status" value="1"/>
</dbReference>
<organism evidence="6 7">
    <name type="scientific">Bartonella koehlerae C-29</name>
    <dbReference type="NCBI Taxonomy" id="1134510"/>
    <lineage>
        <taxon>Bacteria</taxon>
        <taxon>Pseudomonadati</taxon>
        <taxon>Pseudomonadota</taxon>
        <taxon>Alphaproteobacteria</taxon>
        <taxon>Hyphomicrobiales</taxon>
        <taxon>Bartonellaceae</taxon>
        <taxon>Bartonella</taxon>
    </lineage>
</organism>
<keyword evidence="3" id="KW-1015">Disulfide bond</keyword>
<evidence type="ECO:0000256" key="3">
    <source>
        <dbReference type="ARBA" id="ARBA00023157"/>
    </source>
</evidence>
<accession>A0A067WJR7</accession>
<reference evidence="6 7" key="1">
    <citation type="submission" date="2012-04" db="EMBL/GenBank/DDBJ databases">
        <title>The Genome Sequence of Bartonella koehlerae C-29.</title>
        <authorList>
            <consortium name="The Broad Institute Genome Sequencing Platform"/>
            <consortium name="The Broad Institute Genome Sequencing Center for Infectious Disease"/>
            <person name="Feldgarden M."/>
            <person name="Kirby J."/>
            <person name="Kosoy M."/>
            <person name="Birtles R."/>
            <person name="Probert W.S."/>
            <person name="Chiaraviglio L."/>
            <person name="Walker B."/>
            <person name="Young S.K."/>
            <person name="Zeng Q."/>
            <person name="Gargeya S."/>
            <person name="Fitzgerald M."/>
            <person name="Haas B."/>
            <person name="Abouelleil A."/>
            <person name="Alvarado L."/>
            <person name="Arachchi H.M."/>
            <person name="Berlin A.M."/>
            <person name="Chapman S.B."/>
            <person name="Goldberg J."/>
            <person name="Griggs A."/>
            <person name="Gujja S."/>
            <person name="Hansen M."/>
            <person name="Howarth C."/>
            <person name="Imamovic A."/>
            <person name="Larimer J."/>
            <person name="McCowen C."/>
            <person name="Montmayeur A."/>
            <person name="Murphy C."/>
            <person name="Neiman D."/>
            <person name="Pearson M."/>
            <person name="Priest M."/>
            <person name="Roberts A."/>
            <person name="Saif S."/>
            <person name="Shea T."/>
            <person name="Sisk P."/>
            <person name="Sykes S."/>
            <person name="Wortman J."/>
            <person name="Nusbaum C."/>
            <person name="Birren B."/>
        </authorList>
    </citation>
    <scope>NUCLEOTIDE SEQUENCE [LARGE SCALE GENOMIC DNA]</scope>
    <source>
        <strain evidence="6 7">C-29</strain>
    </source>
</reference>
<dbReference type="InterPro" id="IPR016154">
    <property type="entry name" value="Heat_shock_Hsp33_C"/>
</dbReference>
<dbReference type="PANTHER" id="PTHR30111:SF1">
    <property type="entry name" value="33 KDA CHAPERONIN"/>
    <property type="match status" value="1"/>
</dbReference>
<dbReference type="PIRSF" id="PIRSF005261">
    <property type="entry name" value="Heat_shock_Hsp33"/>
    <property type="match status" value="1"/>
</dbReference>
<dbReference type="PANTHER" id="PTHR30111">
    <property type="entry name" value="33 KDA CHAPERONIN"/>
    <property type="match status" value="1"/>
</dbReference>
<name>A0A067WJR7_9HYPH</name>
<dbReference type="AlphaFoldDB" id="A0A067WJR7"/>
<dbReference type="CDD" id="cd00498">
    <property type="entry name" value="Hsp33"/>
    <property type="match status" value="1"/>
</dbReference>
<dbReference type="Proteomes" id="UP000027015">
    <property type="component" value="Unassembled WGS sequence"/>
</dbReference>
<dbReference type="Gene3D" id="3.90.1280.10">
    <property type="entry name" value="HSP33 redox switch-like"/>
    <property type="match status" value="1"/>
</dbReference>
<dbReference type="RefSeq" id="WP_034458257.1">
    <property type="nucleotide sequence ID" value="NZ_CADEAH010000005.1"/>
</dbReference>
<dbReference type="InterPro" id="IPR000397">
    <property type="entry name" value="Heat_shock_Hsp33"/>
</dbReference>
<dbReference type="eggNOG" id="COG1281">
    <property type="taxonomic scope" value="Bacteria"/>
</dbReference>
<keyword evidence="5" id="KW-0676">Redox-active center</keyword>
<protein>
    <recommendedName>
        <fullName evidence="8">Hsp33-like chaperonin</fullName>
    </recommendedName>
</protein>
<keyword evidence="7" id="KW-1185">Reference proteome</keyword>
<dbReference type="OrthoDB" id="9793753at2"/>
<dbReference type="Gene3D" id="3.55.30.10">
    <property type="entry name" value="Hsp33 domain"/>
    <property type="match status" value="1"/>
</dbReference>
<dbReference type="GO" id="GO:0005737">
    <property type="term" value="C:cytoplasm"/>
    <property type="evidence" value="ECO:0007669"/>
    <property type="project" value="InterPro"/>
</dbReference>
<keyword evidence="4" id="KW-0143">Chaperone</keyword>
<dbReference type="STRING" id="1134510.O9A_00397"/>
<evidence type="ECO:0000256" key="4">
    <source>
        <dbReference type="ARBA" id="ARBA00023186"/>
    </source>
</evidence>
<evidence type="ECO:0000256" key="5">
    <source>
        <dbReference type="ARBA" id="ARBA00023284"/>
    </source>
</evidence>
<dbReference type="GO" id="GO:0044183">
    <property type="term" value="F:protein folding chaperone"/>
    <property type="evidence" value="ECO:0007669"/>
    <property type="project" value="TreeGrafter"/>
</dbReference>
<evidence type="ECO:0008006" key="8">
    <source>
        <dbReference type="Google" id="ProtNLM"/>
    </source>
</evidence>
<dbReference type="SUPFAM" id="SSF64397">
    <property type="entry name" value="Hsp33 domain"/>
    <property type="match status" value="1"/>
</dbReference>
<dbReference type="GO" id="GO:0042026">
    <property type="term" value="P:protein refolding"/>
    <property type="evidence" value="ECO:0007669"/>
    <property type="project" value="TreeGrafter"/>
</dbReference>
<dbReference type="SUPFAM" id="SSF118352">
    <property type="entry name" value="HSP33 redox switch-like"/>
    <property type="match status" value="1"/>
</dbReference>
<evidence type="ECO:0000313" key="7">
    <source>
        <dbReference type="Proteomes" id="UP000027015"/>
    </source>
</evidence>
<comment type="caution">
    <text evidence="6">The sequence shown here is derived from an EMBL/GenBank/DDBJ whole genome shotgun (WGS) entry which is preliminary data.</text>
</comment>
<sequence>MSEECEQAKDEASLNNIYLSEDDTVIPFQVEELDIRGRAVQFGKTLNSILTRHQYPEPVSYLLAEALVLTVLLGSSLKLKGKFILQTHSNGPINMLVCDFSPPFSLRGYARFDEEKLQQAIANNQISSETLLGKGTLAFTIRQGAHTQDYQGIVALEGSNLQEATRAYFDQSEQILTDIRLAVAILINRDQKGKQQKSWRAGGILTQLLPQASSHHKIYEPNKKPQETKTRAQLENQWKEAKALTSTIESTELTDPQIGSKRLLFRLFHEQGVRVFNPISLVDQCSCSREKIKEILEGFPPEERNQMVKDKYISVTCEFCSTTYRFKPLEFSENKT</sequence>
<dbReference type="HOGENOM" id="CLU_054493_0_1_5"/>
<proteinExistence type="predicted"/>
<dbReference type="PATRIC" id="fig|1134510.3.peg.471"/>
<dbReference type="Gene3D" id="1.10.287.480">
    <property type="entry name" value="helix hairpin bin"/>
    <property type="match status" value="1"/>
</dbReference>